<evidence type="ECO:0000313" key="1">
    <source>
        <dbReference type="EMBL" id="CAI9572234.1"/>
    </source>
</evidence>
<name>A0ABN9DHZ6_9NEOB</name>
<accession>A0ABN9DHZ6</accession>
<feature type="non-terminal residue" evidence="1">
    <location>
        <position position="1"/>
    </location>
</feature>
<dbReference type="Proteomes" id="UP001162483">
    <property type="component" value="Unassembled WGS sequence"/>
</dbReference>
<comment type="caution">
    <text evidence="1">The sequence shown here is derived from an EMBL/GenBank/DDBJ whole genome shotgun (WGS) entry which is preliminary data.</text>
</comment>
<dbReference type="EMBL" id="CATNWA010014475">
    <property type="protein sequence ID" value="CAI9572234.1"/>
    <property type="molecule type" value="Genomic_DNA"/>
</dbReference>
<evidence type="ECO:0000313" key="2">
    <source>
        <dbReference type="Proteomes" id="UP001162483"/>
    </source>
</evidence>
<sequence>FSTKSGNPKLHSGLPCGVAQGVPAALTLSFAPAMCPLQRPWPSPPADAGIRLPCSGPCDVGTYGRQKPVANLKFFKNFIFFKMITLFNSKTLLFQCISHTFCPECFVLCPACILTVLSAWKLRKVHGVQKASLYVKSGCRPAREQR</sequence>
<gene>
    <name evidence="1" type="ORF">SPARVUS_LOCUS7404179</name>
</gene>
<protein>
    <submittedName>
        <fullName evidence="1">Uncharacterized protein</fullName>
    </submittedName>
</protein>
<keyword evidence="2" id="KW-1185">Reference proteome</keyword>
<reference evidence="1" key="1">
    <citation type="submission" date="2023-05" db="EMBL/GenBank/DDBJ databases">
        <authorList>
            <person name="Stuckert A."/>
        </authorList>
    </citation>
    <scope>NUCLEOTIDE SEQUENCE</scope>
</reference>
<proteinExistence type="predicted"/>
<organism evidence="1 2">
    <name type="scientific">Staurois parvus</name>
    <dbReference type="NCBI Taxonomy" id="386267"/>
    <lineage>
        <taxon>Eukaryota</taxon>
        <taxon>Metazoa</taxon>
        <taxon>Chordata</taxon>
        <taxon>Craniata</taxon>
        <taxon>Vertebrata</taxon>
        <taxon>Euteleostomi</taxon>
        <taxon>Amphibia</taxon>
        <taxon>Batrachia</taxon>
        <taxon>Anura</taxon>
        <taxon>Neobatrachia</taxon>
        <taxon>Ranoidea</taxon>
        <taxon>Ranidae</taxon>
        <taxon>Staurois</taxon>
    </lineage>
</organism>